<sequence length="138" mass="15998">MKILIAEDDYINRRFLFKFFSQYGDCDMVVNGEEAVSAFMFSLEEAEPYDLICLDIMMPKLDGLKALKMISSIEKDKRINQEKLSKKFLITALDNAKDVQKAFELGCEVYVTKPINTAKLIEVMRKLEFDVNIHEENL</sequence>
<keyword evidence="8" id="KW-1185">Reference proteome</keyword>
<dbReference type="InterPro" id="IPR011006">
    <property type="entry name" value="CheY-like_superfamily"/>
</dbReference>
<gene>
    <name evidence="7" type="primary">czcR</name>
    <name evidence="7" type="ORF">CLPUN_18650</name>
</gene>
<dbReference type="GO" id="GO:0000160">
    <property type="term" value="P:phosphorelay signal transduction system"/>
    <property type="evidence" value="ECO:0007669"/>
    <property type="project" value="UniProtKB-KW"/>
</dbReference>
<dbReference type="STRING" id="29367.CLPUN_18650"/>
<dbReference type="OrthoDB" id="9797769at2"/>
<organism evidence="7 8">
    <name type="scientific">Clostridium puniceum</name>
    <dbReference type="NCBI Taxonomy" id="29367"/>
    <lineage>
        <taxon>Bacteria</taxon>
        <taxon>Bacillati</taxon>
        <taxon>Bacillota</taxon>
        <taxon>Clostridia</taxon>
        <taxon>Eubacteriales</taxon>
        <taxon>Clostridiaceae</taxon>
        <taxon>Clostridium</taxon>
    </lineage>
</organism>
<comment type="function">
    <text evidence="4">May play the central regulatory role in sporulation. It may be an element of the effector pathway responsible for the activation of sporulation genes in response to nutritional stress. Spo0A may act in concert with spo0H (a sigma factor) to control the expression of some genes that are critical to the sporulation process.</text>
</comment>
<keyword evidence="2 5" id="KW-0597">Phosphoprotein</keyword>
<proteinExistence type="predicted"/>
<protein>
    <recommendedName>
        <fullName evidence="1">Stage 0 sporulation protein A homolog</fullName>
    </recommendedName>
</protein>
<comment type="caution">
    <text evidence="7">The sequence shown here is derived from an EMBL/GenBank/DDBJ whole genome shotgun (WGS) entry which is preliminary data.</text>
</comment>
<evidence type="ECO:0000256" key="5">
    <source>
        <dbReference type="PROSITE-ProRule" id="PRU00169"/>
    </source>
</evidence>
<dbReference type="RefSeq" id="WP_077847030.1">
    <property type="nucleotide sequence ID" value="NZ_LZZM01000125.1"/>
</dbReference>
<dbReference type="PANTHER" id="PTHR45339">
    <property type="entry name" value="HYBRID SIGNAL TRANSDUCTION HISTIDINE KINASE J"/>
    <property type="match status" value="1"/>
</dbReference>
<evidence type="ECO:0000259" key="6">
    <source>
        <dbReference type="PROSITE" id="PS50110"/>
    </source>
</evidence>
<dbReference type="Gene3D" id="3.40.50.2300">
    <property type="match status" value="1"/>
</dbReference>
<accession>A0A1S8TL56</accession>
<reference evidence="7 8" key="1">
    <citation type="submission" date="2016-05" db="EMBL/GenBank/DDBJ databases">
        <title>Microbial solvent formation.</title>
        <authorList>
            <person name="Poehlein A."/>
            <person name="Montoya Solano J.D."/>
            <person name="Flitsch S."/>
            <person name="Krabben P."/>
            <person name="Duerre P."/>
            <person name="Daniel R."/>
        </authorList>
    </citation>
    <scope>NUCLEOTIDE SEQUENCE [LARGE SCALE GENOMIC DNA]</scope>
    <source>
        <strain evidence="7 8">DSM 2619</strain>
    </source>
</reference>
<dbReference type="InterPro" id="IPR001789">
    <property type="entry name" value="Sig_transdc_resp-reg_receiver"/>
</dbReference>
<dbReference type="Pfam" id="PF00072">
    <property type="entry name" value="Response_reg"/>
    <property type="match status" value="1"/>
</dbReference>
<name>A0A1S8TL56_9CLOT</name>
<dbReference type="Proteomes" id="UP000190890">
    <property type="component" value="Unassembled WGS sequence"/>
</dbReference>
<keyword evidence="3" id="KW-0902">Two-component regulatory system</keyword>
<evidence type="ECO:0000256" key="3">
    <source>
        <dbReference type="ARBA" id="ARBA00023012"/>
    </source>
</evidence>
<evidence type="ECO:0000313" key="7">
    <source>
        <dbReference type="EMBL" id="OOM78503.1"/>
    </source>
</evidence>
<evidence type="ECO:0000256" key="2">
    <source>
        <dbReference type="ARBA" id="ARBA00022553"/>
    </source>
</evidence>
<evidence type="ECO:0000256" key="4">
    <source>
        <dbReference type="ARBA" id="ARBA00024867"/>
    </source>
</evidence>
<evidence type="ECO:0000256" key="1">
    <source>
        <dbReference type="ARBA" id="ARBA00018672"/>
    </source>
</evidence>
<dbReference type="EMBL" id="LZZM01000125">
    <property type="protein sequence ID" value="OOM78503.1"/>
    <property type="molecule type" value="Genomic_DNA"/>
</dbReference>
<dbReference type="SUPFAM" id="SSF52172">
    <property type="entry name" value="CheY-like"/>
    <property type="match status" value="1"/>
</dbReference>
<feature type="modified residue" description="4-aspartylphosphate" evidence="5">
    <location>
        <position position="55"/>
    </location>
</feature>
<feature type="domain" description="Response regulatory" evidence="6">
    <location>
        <begin position="2"/>
        <end position="128"/>
    </location>
</feature>
<evidence type="ECO:0000313" key="8">
    <source>
        <dbReference type="Proteomes" id="UP000190890"/>
    </source>
</evidence>
<dbReference type="PROSITE" id="PS50110">
    <property type="entry name" value="RESPONSE_REGULATORY"/>
    <property type="match status" value="1"/>
</dbReference>
<dbReference type="CDD" id="cd17546">
    <property type="entry name" value="REC_hyHK_CKI1_RcsC-like"/>
    <property type="match status" value="1"/>
</dbReference>
<dbReference type="SMART" id="SM00448">
    <property type="entry name" value="REC"/>
    <property type="match status" value="1"/>
</dbReference>
<dbReference type="PANTHER" id="PTHR45339:SF1">
    <property type="entry name" value="HYBRID SIGNAL TRANSDUCTION HISTIDINE KINASE J"/>
    <property type="match status" value="1"/>
</dbReference>
<dbReference type="AlphaFoldDB" id="A0A1S8TL56"/>